<protein>
    <submittedName>
        <fullName evidence="1">Scramblase-domain-containing protein</fullName>
    </submittedName>
</protein>
<evidence type="ECO:0000313" key="2">
    <source>
        <dbReference type="Proteomes" id="UP001055072"/>
    </source>
</evidence>
<reference evidence="1" key="1">
    <citation type="journal article" date="2021" name="Environ. Microbiol.">
        <title>Gene family expansions and transcriptome signatures uncover fungal adaptations to wood decay.</title>
        <authorList>
            <person name="Hage H."/>
            <person name="Miyauchi S."/>
            <person name="Viragh M."/>
            <person name="Drula E."/>
            <person name="Min B."/>
            <person name="Chaduli D."/>
            <person name="Navarro D."/>
            <person name="Favel A."/>
            <person name="Norest M."/>
            <person name="Lesage-Meessen L."/>
            <person name="Balint B."/>
            <person name="Merenyi Z."/>
            <person name="de Eugenio L."/>
            <person name="Morin E."/>
            <person name="Martinez A.T."/>
            <person name="Baldrian P."/>
            <person name="Stursova M."/>
            <person name="Martinez M.J."/>
            <person name="Novotny C."/>
            <person name="Magnuson J.K."/>
            <person name="Spatafora J.W."/>
            <person name="Maurice S."/>
            <person name="Pangilinan J."/>
            <person name="Andreopoulos W."/>
            <person name="LaButti K."/>
            <person name="Hundley H."/>
            <person name="Na H."/>
            <person name="Kuo A."/>
            <person name="Barry K."/>
            <person name="Lipzen A."/>
            <person name="Henrissat B."/>
            <person name="Riley R."/>
            <person name="Ahrendt S."/>
            <person name="Nagy L.G."/>
            <person name="Grigoriev I.V."/>
            <person name="Martin F."/>
            <person name="Rosso M.N."/>
        </authorList>
    </citation>
    <scope>NUCLEOTIDE SEQUENCE</scope>
    <source>
        <strain evidence="1">CBS 384.51</strain>
    </source>
</reference>
<proteinExistence type="predicted"/>
<accession>A0ACB8UGS5</accession>
<sequence length="375" mass="43299">MLARRLQTSLNTTVLRKPVLANSCATTLGLTRSYARSRYTERNPGVGRSRDRPERLFNTHKPQDSSQNQDQRDFWSDLKQEPKSSVEESPLWEASQRSPSSNPEEGLQKLLLENDVLVVTRQIEMLNIFVGFEQTNRYVITNPEGEILGYVAEEPRGFFSMWSRQVFRTHRPFRALVMDSSGSPILWLRRPFSWLISRLFVQRLKDFDSYTPEGEPVLDTLGEAHQKWHLWRRRYELFLRDTPHRILSLASENQPEPTPEEASFSQFANIDEGLLAWAFKFRDARGEEIASVDRSFRGVGRELFTDTGRYVIRFGQAPPDPHDPTSRQPSIIRNLTLDERALVLAMAVNIDFDYFSRHSGNGGWGLPLFFFAAAD</sequence>
<dbReference type="EMBL" id="MU274901">
    <property type="protein sequence ID" value="KAI0093558.1"/>
    <property type="molecule type" value="Genomic_DNA"/>
</dbReference>
<evidence type="ECO:0000313" key="1">
    <source>
        <dbReference type="EMBL" id="KAI0093558.1"/>
    </source>
</evidence>
<keyword evidence="2" id="KW-1185">Reference proteome</keyword>
<dbReference type="Proteomes" id="UP001055072">
    <property type="component" value="Unassembled WGS sequence"/>
</dbReference>
<name>A0ACB8UGS5_9APHY</name>
<gene>
    <name evidence="1" type="ORF">BDY19DRAFT_917616</name>
</gene>
<comment type="caution">
    <text evidence="1">The sequence shown here is derived from an EMBL/GenBank/DDBJ whole genome shotgun (WGS) entry which is preliminary data.</text>
</comment>
<organism evidence="1 2">
    <name type="scientific">Irpex rosettiformis</name>
    <dbReference type="NCBI Taxonomy" id="378272"/>
    <lineage>
        <taxon>Eukaryota</taxon>
        <taxon>Fungi</taxon>
        <taxon>Dikarya</taxon>
        <taxon>Basidiomycota</taxon>
        <taxon>Agaricomycotina</taxon>
        <taxon>Agaricomycetes</taxon>
        <taxon>Polyporales</taxon>
        <taxon>Irpicaceae</taxon>
        <taxon>Irpex</taxon>
    </lineage>
</organism>